<protein>
    <submittedName>
        <fullName evidence="5">Allophanate hydrolase 2 subunit 1</fullName>
    </submittedName>
</protein>
<dbReference type="Proteomes" id="UP000019102">
    <property type="component" value="Unassembled WGS sequence"/>
</dbReference>
<dbReference type="InterPro" id="IPR003833">
    <property type="entry name" value="CT_C_D"/>
</dbReference>
<evidence type="ECO:0000313" key="6">
    <source>
        <dbReference type="Proteomes" id="UP000019102"/>
    </source>
</evidence>
<dbReference type="AlphaFoldDB" id="W4VFS6"/>
<dbReference type="GO" id="GO:0005524">
    <property type="term" value="F:ATP binding"/>
    <property type="evidence" value="ECO:0007669"/>
    <property type="project" value="UniProtKB-KW"/>
</dbReference>
<evidence type="ECO:0000256" key="2">
    <source>
        <dbReference type="ARBA" id="ARBA00022801"/>
    </source>
</evidence>
<dbReference type="SUPFAM" id="SSF160467">
    <property type="entry name" value="PH0987 N-terminal domain-like"/>
    <property type="match status" value="1"/>
</dbReference>
<feature type="domain" description="Carboxyltransferase" evidence="4">
    <location>
        <begin position="1"/>
        <end position="200"/>
    </location>
</feature>
<name>W4VFS6_9BACI</name>
<dbReference type="eggNOG" id="COG2049">
    <property type="taxonomic scope" value="Bacteria"/>
</dbReference>
<gene>
    <name evidence="5" type="ORF">JCM21714_1025</name>
</gene>
<evidence type="ECO:0000256" key="3">
    <source>
        <dbReference type="ARBA" id="ARBA00022840"/>
    </source>
</evidence>
<proteinExistence type="predicted"/>
<dbReference type="STRING" id="1298598.JCM21714_1025"/>
<dbReference type="Gene3D" id="3.30.1360.40">
    <property type="match status" value="1"/>
</dbReference>
<accession>W4VFS6</accession>
<dbReference type="EMBL" id="BAVS01000002">
    <property type="protein sequence ID" value="GAE92047.1"/>
    <property type="molecule type" value="Genomic_DNA"/>
</dbReference>
<dbReference type="SMART" id="SM00796">
    <property type="entry name" value="AHS1"/>
    <property type="match status" value="1"/>
</dbReference>
<sequence>MQYQSIAENAIILTFPDDRDRSLELLAIQHQLTNQKLPISETVLGYCTLTIYFDPFRISHDEISSIATKIGHSKQYSDREKGTFHRIPVCYDPIFGLDIDHVATSHQLTIEEVIRLHTSPTYDIAFLGFSPGFPFLTGMDKKLATNRKETPRREVSKGAVGIAGGEQTGVYPSASPGGWNIIGRTPIELLPLKEGKPTLFYPGGDQLSFYAISPSEFYEIYEEEQNKK</sequence>
<dbReference type="Pfam" id="PF02682">
    <property type="entry name" value="CT_C_D"/>
    <property type="match status" value="1"/>
</dbReference>
<evidence type="ECO:0000313" key="5">
    <source>
        <dbReference type="EMBL" id="GAE92047.1"/>
    </source>
</evidence>
<dbReference type="InterPro" id="IPR010016">
    <property type="entry name" value="PxpB"/>
</dbReference>
<keyword evidence="2 5" id="KW-0378">Hydrolase</keyword>
<dbReference type="GO" id="GO:0016787">
    <property type="term" value="F:hydrolase activity"/>
    <property type="evidence" value="ECO:0007669"/>
    <property type="project" value="UniProtKB-KW"/>
</dbReference>
<dbReference type="NCBIfam" id="TIGR00370">
    <property type="entry name" value="5-oxoprolinase subunit PxpB"/>
    <property type="match status" value="1"/>
</dbReference>
<evidence type="ECO:0000256" key="1">
    <source>
        <dbReference type="ARBA" id="ARBA00022741"/>
    </source>
</evidence>
<dbReference type="InterPro" id="IPR029000">
    <property type="entry name" value="Cyclophilin-like_dom_sf"/>
</dbReference>
<dbReference type="SUPFAM" id="SSF50891">
    <property type="entry name" value="Cyclophilin-like"/>
    <property type="match status" value="1"/>
</dbReference>
<keyword evidence="6" id="KW-1185">Reference proteome</keyword>
<comment type="caution">
    <text evidence="5">The sequence shown here is derived from an EMBL/GenBank/DDBJ whole genome shotgun (WGS) entry which is preliminary data.</text>
</comment>
<evidence type="ECO:0000259" key="4">
    <source>
        <dbReference type="SMART" id="SM00796"/>
    </source>
</evidence>
<dbReference type="RefSeq" id="WP_052000374.1">
    <property type="nucleotide sequence ID" value="NZ_BAVS01000002.1"/>
</dbReference>
<organism evidence="5 6">
    <name type="scientific">Gracilibacillus boraciitolerans JCM 21714</name>
    <dbReference type="NCBI Taxonomy" id="1298598"/>
    <lineage>
        <taxon>Bacteria</taxon>
        <taxon>Bacillati</taxon>
        <taxon>Bacillota</taxon>
        <taxon>Bacilli</taxon>
        <taxon>Bacillales</taxon>
        <taxon>Bacillaceae</taxon>
        <taxon>Gracilibacillus</taxon>
    </lineage>
</organism>
<dbReference type="OrthoDB" id="9778567at2"/>
<reference evidence="5 6" key="1">
    <citation type="journal article" date="2014" name="Genome Announc.">
        <title>Draft Genome Sequence of the Boron-Tolerant and Moderately Halotolerant Bacterium Gracilibacillus boraciitolerans JCM 21714T.</title>
        <authorList>
            <person name="Ahmed I."/>
            <person name="Oshima K."/>
            <person name="Suda W."/>
            <person name="Kitamura K."/>
            <person name="Iida T."/>
            <person name="Ohmori Y."/>
            <person name="Fujiwara T."/>
            <person name="Hattori M."/>
            <person name="Ohkuma M."/>
        </authorList>
    </citation>
    <scope>NUCLEOTIDE SEQUENCE [LARGE SCALE GENOMIC DNA]</scope>
    <source>
        <strain evidence="5 6">JCM 21714</strain>
    </source>
</reference>
<dbReference type="Gene3D" id="2.40.100.10">
    <property type="entry name" value="Cyclophilin-like"/>
    <property type="match status" value="1"/>
</dbReference>
<keyword evidence="3" id="KW-0067">ATP-binding</keyword>
<dbReference type="PANTHER" id="PTHR34698:SF2">
    <property type="entry name" value="5-OXOPROLINASE SUBUNIT B"/>
    <property type="match status" value="1"/>
</dbReference>
<dbReference type="PANTHER" id="PTHR34698">
    <property type="entry name" value="5-OXOPROLINASE SUBUNIT B"/>
    <property type="match status" value="1"/>
</dbReference>
<keyword evidence="1" id="KW-0547">Nucleotide-binding</keyword>